<organism evidence="5 6">
    <name type="scientific">Vigna mungo</name>
    <name type="common">Black gram</name>
    <name type="synonym">Phaseolus mungo</name>
    <dbReference type="NCBI Taxonomy" id="3915"/>
    <lineage>
        <taxon>Eukaryota</taxon>
        <taxon>Viridiplantae</taxon>
        <taxon>Streptophyta</taxon>
        <taxon>Embryophyta</taxon>
        <taxon>Tracheophyta</taxon>
        <taxon>Spermatophyta</taxon>
        <taxon>Magnoliopsida</taxon>
        <taxon>eudicotyledons</taxon>
        <taxon>Gunneridae</taxon>
        <taxon>Pentapetalae</taxon>
        <taxon>rosids</taxon>
        <taxon>fabids</taxon>
        <taxon>Fabales</taxon>
        <taxon>Fabaceae</taxon>
        <taxon>Papilionoideae</taxon>
        <taxon>50 kb inversion clade</taxon>
        <taxon>NPAAA clade</taxon>
        <taxon>indigoferoid/millettioid clade</taxon>
        <taxon>Phaseoleae</taxon>
        <taxon>Vigna</taxon>
    </lineage>
</organism>
<accession>A0AAQ3MEB0</accession>
<evidence type="ECO:0000256" key="1">
    <source>
        <dbReference type="ARBA" id="ARBA00006484"/>
    </source>
</evidence>
<dbReference type="PANTHER" id="PTHR43490:SF105">
    <property type="entry name" value="SHORT CHAIN DEHYDROGENASE_REDUCTASE"/>
    <property type="match status" value="1"/>
</dbReference>
<keyword evidence="3" id="KW-0560">Oxidoreductase</keyword>
<reference evidence="5 6" key="1">
    <citation type="journal article" date="2023" name="Life. Sci Alliance">
        <title>Evolutionary insights into 3D genome organization and epigenetic landscape of Vigna mungo.</title>
        <authorList>
            <person name="Junaid A."/>
            <person name="Singh B."/>
            <person name="Bhatia S."/>
        </authorList>
    </citation>
    <scope>NUCLEOTIDE SEQUENCE [LARGE SCALE GENOMIC DNA]</scope>
    <source>
        <strain evidence="5">Urdbean</strain>
    </source>
</reference>
<dbReference type="GO" id="GO:0016491">
    <property type="term" value="F:oxidoreductase activity"/>
    <property type="evidence" value="ECO:0007669"/>
    <property type="project" value="UniProtKB-KW"/>
</dbReference>
<proteinExistence type="inferred from homology"/>
<dbReference type="InterPro" id="IPR036291">
    <property type="entry name" value="NAD(P)-bd_dom_sf"/>
</dbReference>
<sequence length="374" mass="41769">MRGLNIFLDFAFTNSGVKGKIICPYQKCKFKKWQSREEVYDHLIIKPFPKGHTVCLLHGKRRVNDEASQVMAKAPQVMAEEDGGRVEINDNICEMINDVFADHCFGNDTANDDEMGVESSHTRSHDGTNFFELMQDEQQTKIPNSFYEAKKVINKLGLHYTKIDACPELRPLLETLRHLLFSPRVEAILYAVVTGANKGIGFGVCKKLASSGVVVVLTVKDEERGLKAIQTLKEFGLSDLLVFHQLDVDDPASVATLAHFIKTKFGKLDILIAFVGVEVLLENKNLVFLGTSREKGYEPLPFATGNTIYTKQSRGSTNHKGVAKGCPIYFIQEFENALASFPSTLHFDAAWAFDVDDRWPPSDACLFLGQNPIC</sequence>
<evidence type="ECO:0000256" key="2">
    <source>
        <dbReference type="ARBA" id="ARBA00022857"/>
    </source>
</evidence>
<dbReference type="InterPro" id="IPR002347">
    <property type="entry name" value="SDR_fam"/>
</dbReference>
<dbReference type="EMBL" id="CP144690">
    <property type="protein sequence ID" value="WVY89512.1"/>
    <property type="molecule type" value="Genomic_DNA"/>
</dbReference>
<evidence type="ECO:0000256" key="3">
    <source>
        <dbReference type="ARBA" id="ARBA00023002"/>
    </source>
</evidence>
<dbReference type="PRINTS" id="PR00081">
    <property type="entry name" value="GDHRDH"/>
</dbReference>
<dbReference type="Proteomes" id="UP001374535">
    <property type="component" value="Chromosome 11"/>
</dbReference>
<keyword evidence="6" id="KW-1185">Reference proteome</keyword>
<dbReference type="Pfam" id="PF00106">
    <property type="entry name" value="adh_short"/>
    <property type="match status" value="1"/>
</dbReference>
<feature type="domain" description="Transposase-associated" evidence="4">
    <location>
        <begin position="2"/>
        <end position="59"/>
    </location>
</feature>
<dbReference type="AlphaFoldDB" id="A0AAQ3MEB0"/>
<dbReference type="PANTHER" id="PTHR43490">
    <property type="entry name" value="(+)-NEOMENTHOL DEHYDROGENASE"/>
    <property type="match status" value="1"/>
</dbReference>
<protein>
    <recommendedName>
        <fullName evidence="4">Transposase-associated domain-containing protein</fullName>
    </recommendedName>
</protein>
<dbReference type="InterPro" id="IPR029480">
    <property type="entry name" value="Transpos_assoc"/>
</dbReference>
<dbReference type="SUPFAM" id="SSF51735">
    <property type="entry name" value="NAD(P)-binding Rossmann-fold domains"/>
    <property type="match status" value="1"/>
</dbReference>
<comment type="similarity">
    <text evidence="1">Belongs to the short-chain dehydrogenases/reductases (SDR) family.</text>
</comment>
<evidence type="ECO:0000313" key="6">
    <source>
        <dbReference type="Proteomes" id="UP001374535"/>
    </source>
</evidence>
<dbReference type="Gene3D" id="3.40.50.720">
    <property type="entry name" value="NAD(P)-binding Rossmann-like Domain"/>
    <property type="match status" value="1"/>
</dbReference>
<keyword evidence="2" id="KW-0521">NADP</keyword>
<dbReference type="GO" id="GO:0016020">
    <property type="term" value="C:membrane"/>
    <property type="evidence" value="ECO:0007669"/>
    <property type="project" value="TreeGrafter"/>
</dbReference>
<evidence type="ECO:0000313" key="5">
    <source>
        <dbReference type="EMBL" id="WVY89512.1"/>
    </source>
</evidence>
<name>A0AAQ3MEB0_VIGMU</name>
<dbReference type="Pfam" id="PF13963">
    <property type="entry name" value="Transpos_assoc"/>
    <property type="match status" value="1"/>
</dbReference>
<evidence type="ECO:0000259" key="4">
    <source>
        <dbReference type="Pfam" id="PF13963"/>
    </source>
</evidence>
<gene>
    <name evidence="5" type="ORF">V8G54_035026</name>
</gene>